<organism evidence="3 4">
    <name type="scientific">Reticulibacter mediterranei</name>
    <dbReference type="NCBI Taxonomy" id="2778369"/>
    <lineage>
        <taxon>Bacteria</taxon>
        <taxon>Bacillati</taxon>
        <taxon>Chloroflexota</taxon>
        <taxon>Ktedonobacteria</taxon>
        <taxon>Ktedonobacterales</taxon>
        <taxon>Reticulibacteraceae</taxon>
        <taxon>Reticulibacter</taxon>
    </lineage>
</organism>
<sequence>MEINIQEPGKEELIEEEKRGEGVSAWELYRRDPVLCLLKGHWHLKTSWIVGGVIVLSCAISFGLEALSGGFAHSVPLRYIIRLLLQTFVLFPLTALIYVSLPASILGLFETLKANSVIGAPREERSKGETYEEVLARLAAWQGSMWWTVSAWLLVGSYMFYRFAVIDAAVRNSDPLWLRVPMAMVYGLTIYVVFLSVVRLLVGWMVLNQVFSTFRIHLALWHPDGSAGLGILDEMLVKSTWLMLLMGMAVFAVHSSLLSGQPTIFSLTQALGLGLVYVGLTPLLVFGWLWLSRKAFVEARSAALRPLGQQLQRELQTILGSRLDEREKLKRELDQLEEMKRLYELTREAFPLWPATIVQVRRFFLVVVSLSAAIPILAFLVTIVNSIFGWHLPIV</sequence>
<accession>A0A8J3J2S2</accession>
<feature type="transmembrane region" description="Helical" evidence="2">
    <location>
        <begin position="241"/>
        <end position="258"/>
    </location>
</feature>
<feature type="transmembrane region" description="Helical" evidence="2">
    <location>
        <begin position="48"/>
        <end position="67"/>
    </location>
</feature>
<evidence type="ECO:0000256" key="1">
    <source>
        <dbReference type="SAM" id="Coils"/>
    </source>
</evidence>
<feature type="transmembrane region" description="Helical" evidence="2">
    <location>
        <begin position="176"/>
        <end position="195"/>
    </location>
</feature>
<gene>
    <name evidence="3" type="ORF">KSF_097590</name>
</gene>
<name>A0A8J3J2S2_9CHLR</name>
<dbReference type="RefSeq" id="WP_220210339.1">
    <property type="nucleotide sequence ID" value="NZ_BNJK01000002.1"/>
</dbReference>
<evidence type="ECO:0000313" key="4">
    <source>
        <dbReference type="Proteomes" id="UP000597444"/>
    </source>
</evidence>
<keyword evidence="1" id="KW-0175">Coiled coil</keyword>
<evidence type="ECO:0000256" key="2">
    <source>
        <dbReference type="SAM" id="Phobius"/>
    </source>
</evidence>
<dbReference type="Proteomes" id="UP000597444">
    <property type="component" value="Unassembled WGS sequence"/>
</dbReference>
<keyword evidence="2" id="KW-0472">Membrane</keyword>
<protein>
    <submittedName>
        <fullName evidence="3">Uncharacterized protein</fullName>
    </submittedName>
</protein>
<comment type="caution">
    <text evidence="3">The sequence shown here is derived from an EMBL/GenBank/DDBJ whole genome shotgun (WGS) entry which is preliminary data.</text>
</comment>
<keyword evidence="2" id="KW-0812">Transmembrane</keyword>
<feature type="coiled-coil region" evidence="1">
    <location>
        <begin position="319"/>
        <end position="349"/>
    </location>
</feature>
<keyword evidence="4" id="KW-1185">Reference proteome</keyword>
<evidence type="ECO:0000313" key="3">
    <source>
        <dbReference type="EMBL" id="GHO99711.1"/>
    </source>
</evidence>
<feature type="transmembrane region" description="Helical" evidence="2">
    <location>
        <begin position="79"/>
        <end position="101"/>
    </location>
</feature>
<reference evidence="3" key="1">
    <citation type="submission" date="2020-10" db="EMBL/GenBank/DDBJ databases">
        <title>Taxonomic study of unclassified bacteria belonging to the class Ktedonobacteria.</title>
        <authorList>
            <person name="Yabe S."/>
            <person name="Wang C.M."/>
            <person name="Zheng Y."/>
            <person name="Sakai Y."/>
            <person name="Cavaletti L."/>
            <person name="Monciardini P."/>
            <person name="Donadio S."/>
        </authorList>
    </citation>
    <scope>NUCLEOTIDE SEQUENCE</scope>
    <source>
        <strain evidence="3">ID150040</strain>
    </source>
</reference>
<feature type="transmembrane region" description="Helical" evidence="2">
    <location>
        <begin position="145"/>
        <end position="164"/>
    </location>
</feature>
<keyword evidence="2" id="KW-1133">Transmembrane helix</keyword>
<dbReference type="AlphaFoldDB" id="A0A8J3J2S2"/>
<feature type="transmembrane region" description="Helical" evidence="2">
    <location>
        <begin position="363"/>
        <end position="388"/>
    </location>
</feature>
<proteinExistence type="predicted"/>
<dbReference type="EMBL" id="BNJK01000002">
    <property type="protein sequence ID" value="GHO99711.1"/>
    <property type="molecule type" value="Genomic_DNA"/>
</dbReference>
<feature type="transmembrane region" description="Helical" evidence="2">
    <location>
        <begin position="270"/>
        <end position="291"/>
    </location>
</feature>